<dbReference type="InterPro" id="IPR020628">
    <property type="entry name" value="Formate_THF_ligase_CS"/>
</dbReference>
<dbReference type="CDD" id="cd00477">
    <property type="entry name" value="FTHFS"/>
    <property type="match status" value="1"/>
</dbReference>
<dbReference type="EC" id="6.3.4.3" evidence="6"/>
<protein>
    <recommendedName>
        <fullName evidence="6">Formate--tetrahydrofolate ligase</fullName>
        <ecNumber evidence="6">6.3.4.3</ecNumber>
    </recommendedName>
    <alternativeName>
        <fullName evidence="6">Formyltetrahydrofolate synthetase</fullName>
        <shortName evidence="6">FHS</shortName>
        <shortName evidence="6">FTHFS</shortName>
    </alternativeName>
</protein>
<comment type="caution">
    <text evidence="7">The sequence shown here is derived from an EMBL/GenBank/DDBJ whole genome shotgun (WGS) entry which is preliminary data.</text>
</comment>
<dbReference type="RefSeq" id="WP_339969622.1">
    <property type="nucleotide sequence ID" value="NZ_JAWMWG010000001.1"/>
</dbReference>
<dbReference type="Pfam" id="PF01268">
    <property type="entry name" value="FTHFS"/>
    <property type="match status" value="1"/>
</dbReference>
<keyword evidence="4 6" id="KW-0547">Nucleotide-binding</keyword>
<keyword evidence="2 6" id="KW-0554">One-carbon metabolism</keyword>
<evidence type="ECO:0000256" key="5">
    <source>
        <dbReference type="ARBA" id="ARBA00022840"/>
    </source>
</evidence>
<name>A0ABU8SGD0_9LACO</name>
<gene>
    <name evidence="6" type="primary">fhs</name>
    <name evidence="7" type="ORF">R4Y45_04280</name>
</gene>
<evidence type="ECO:0000256" key="4">
    <source>
        <dbReference type="ARBA" id="ARBA00022741"/>
    </source>
</evidence>
<organism evidence="7 8">
    <name type="scientific">Holzapfeliella saturejae</name>
    <dbReference type="NCBI Taxonomy" id="3082953"/>
    <lineage>
        <taxon>Bacteria</taxon>
        <taxon>Bacillati</taxon>
        <taxon>Bacillota</taxon>
        <taxon>Bacilli</taxon>
        <taxon>Lactobacillales</taxon>
        <taxon>Lactobacillaceae</taxon>
        <taxon>Holzapfeliella</taxon>
    </lineage>
</organism>
<dbReference type="Gene3D" id="3.40.50.300">
    <property type="entry name" value="P-loop containing nucleotide triphosphate hydrolases"/>
    <property type="match status" value="1"/>
</dbReference>
<comment type="catalytic activity">
    <reaction evidence="6">
        <text>(6S)-5,6,7,8-tetrahydrofolate + formate + ATP = (6R)-10-formyltetrahydrofolate + ADP + phosphate</text>
        <dbReference type="Rhea" id="RHEA:20221"/>
        <dbReference type="ChEBI" id="CHEBI:15740"/>
        <dbReference type="ChEBI" id="CHEBI:30616"/>
        <dbReference type="ChEBI" id="CHEBI:43474"/>
        <dbReference type="ChEBI" id="CHEBI:57453"/>
        <dbReference type="ChEBI" id="CHEBI:195366"/>
        <dbReference type="ChEBI" id="CHEBI:456216"/>
        <dbReference type="EC" id="6.3.4.3"/>
    </reaction>
</comment>
<dbReference type="Proteomes" id="UP001377804">
    <property type="component" value="Unassembled WGS sequence"/>
</dbReference>
<dbReference type="Gene3D" id="3.10.410.10">
    <property type="entry name" value="Formyltetrahydrofolate synthetase, domain 3"/>
    <property type="match status" value="1"/>
</dbReference>
<reference evidence="7 8" key="1">
    <citation type="submission" date="2023-10" db="EMBL/GenBank/DDBJ databases">
        <title>Holzapfeliella saturejae sp. nov. isolated from Satureja montana flowers.</title>
        <authorList>
            <person name="Alcantara C."/>
            <person name="Zuniga M."/>
            <person name="Landete J.M."/>
            <person name="Monedero V."/>
        </authorList>
    </citation>
    <scope>NUCLEOTIDE SEQUENCE [LARGE SCALE GENOMIC DNA]</scope>
    <source>
        <strain evidence="7 8">He02</strain>
    </source>
</reference>
<proteinExistence type="inferred from homology"/>
<sequence length="562" mass="60712">MRTDIEIAQNFQNTKAKPINEVAQTLGLESNDLELYGHYKAKLSHDALKKYTENKKLGKLILTTSINPTPAGEGKSTMAIALADALSTQTHQKSMLALREPSLGPVMGLKGGATGGGQCQVVPMEDINLHFTGDLHALTSAINTLAALIDNHMQQGNDLNLDPRQIMFKRSLDVNDRVMRHVLVGMGGRTSGVPREESFQITAANELMAILCLATGIDDLKNRISQILVGYTYDQQPVYVKDLNVQGAITVLLKDAIKPNLVQTLEYTPALIHGGPFANIAHGTNSVIATTAALNMADYVVTEAGFGADLGGEKYNDFVSQLLPKAPDASVIVATVRALKYHGGQALADLKNENVSALEVGFANLNQHIENMQKFNVPVVVAINAFASDTPAELAKLKELIEALGVKVCLVDAHQKGSIGAKDLAETIIEVTQNQPVTDFKRIYDNNESIEDKVKHVAQEIYRAKDVAFSKQALNSIKNIKQNNKENLPIIIAKTQSSFSDDPKQLNVVSDFTLQVRDVDLKSGAGFIVIYAGSVLTMPGLSKHPAALDIDIDSNGKISGLF</sequence>
<comment type="pathway">
    <text evidence="1 6">One-carbon metabolism; tetrahydrofolate interconversion.</text>
</comment>
<dbReference type="GO" id="GO:0004329">
    <property type="term" value="F:formate-tetrahydrofolate ligase activity"/>
    <property type="evidence" value="ECO:0007669"/>
    <property type="project" value="UniProtKB-EC"/>
</dbReference>
<evidence type="ECO:0000313" key="7">
    <source>
        <dbReference type="EMBL" id="MEJ6348445.1"/>
    </source>
</evidence>
<keyword evidence="3 6" id="KW-0436">Ligase</keyword>
<evidence type="ECO:0000256" key="2">
    <source>
        <dbReference type="ARBA" id="ARBA00022563"/>
    </source>
</evidence>
<evidence type="ECO:0000313" key="8">
    <source>
        <dbReference type="Proteomes" id="UP001377804"/>
    </source>
</evidence>
<dbReference type="InterPro" id="IPR000559">
    <property type="entry name" value="Formate_THF_ligase"/>
</dbReference>
<dbReference type="InterPro" id="IPR027417">
    <property type="entry name" value="P-loop_NTPase"/>
</dbReference>
<keyword evidence="8" id="KW-1185">Reference proteome</keyword>
<feature type="binding site" evidence="6">
    <location>
        <begin position="69"/>
        <end position="76"/>
    </location>
    <ligand>
        <name>ATP</name>
        <dbReference type="ChEBI" id="CHEBI:30616"/>
    </ligand>
</feature>
<keyword evidence="5 6" id="KW-0067">ATP-binding</keyword>
<comment type="similarity">
    <text evidence="6">Belongs to the formate--tetrahydrofolate ligase family.</text>
</comment>
<dbReference type="PROSITE" id="PS00722">
    <property type="entry name" value="FTHFS_2"/>
    <property type="match status" value="1"/>
</dbReference>
<accession>A0ABU8SGD0</accession>
<dbReference type="HAMAP" id="MF_01543">
    <property type="entry name" value="FTHFS"/>
    <property type="match status" value="1"/>
</dbReference>
<evidence type="ECO:0000256" key="1">
    <source>
        <dbReference type="ARBA" id="ARBA00004777"/>
    </source>
</evidence>
<evidence type="ECO:0000256" key="6">
    <source>
        <dbReference type="HAMAP-Rule" id="MF_01543"/>
    </source>
</evidence>
<dbReference type="EMBL" id="JAWMWG010000001">
    <property type="protein sequence ID" value="MEJ6348445.1"/>
    <property type="molecule type" value="Genomic_DNA"/>
</dbReference>
<dbReference type="Gene3D" id="3.30.1510.10">
    <property type="entry name" value="Domain 2, N(10)-formyltetrahydrofolate synthetase"/>
    <property type="match status" value="1"/>
</dbReference>
<dbReference type="SUPFAM" id="SSF52540">
    <property type="entry name" value="P-loop containing nucleoside triphosphate hydrolases"/>
    <property type="match status" value="1"/>
</dbReference>
<evidence type="ECO:0000256" key="3">
    <source>
        <dbReference type="ARBA" id="ARBA00022598"/>
    </source>
</evidence>
<dbReference type="NCBIfam" id="NF010030">
    <property type="entry name" value="PRK13505.1"/>
    <property type="match status" value="1"/>
</dbReference>